<evidence type="ECO:0000313" key="3">
    <source>
        <dbReference type="Proteomes" id="UP001236303"/>
    </source>
</evidence>
<sequence>MTQDKTTTAVNAAVIIIGSYHVHASVAFGALIGASLFVLSQKAERPINKAWLFAVSFIGGIFGYDGAEGLINWLLPGETLTINSFTAAAIFSAGLVLGLQRVMRLIEKGRLKTLEEEKES</sequence>
<evidence type="ECO:0000313" key="2">
    <source>
        <dbReference type="EMBL" id="MDK7241655.1"/>
    </source>
</evidence>
<organism evidence="2 3">
    <name type="scientific">Neisseria subflava</name>
    <dbReference type="NCBI Taxonomy" id="28449"/>
    <lineage>
        <taxon>Bacteria</taxon>
        <taxon>Pseudomonadati</taxon>
        <taxon>Pseudomonadota</taxon>
        <taxon>Betaproteobacteria</taxon>
        <taxon>Neisseriales</taxon>
        <taxon>Neisseriaceae</taxon>
        <taxon>Neisseria</taxon>
    </lineage>
</organism>
<protein>
    <submittedName>
        <fullName evidence="2">Holin</fullName>
    </submittedName>
</protein>
<accession>A0AAW6XZX2</accession>
<reference evidence="2" key="1">
    <citation type="submission" date="2023-05" db="EMBL/GenBank/DDBJ databases">
        <title>Cataloging the Phylogenetic Diversity of Human Bladder Bacteria.</title>
        <authorList>
            <person name="Du J."/>
        </authorList>
    </citation>
    <scope>NUCLEOTIDE SEQUENCE</scope>
    <source>
        <strain evidence="2">UMB1050</strain>
    </source>
</reference>
<dbReference type="Proteomes" id="UP001236303">
    <property type="component" value="Unassembled WGS sequence"/>
</dbReference>
<comment type="caution">
    <text evidence="2">The sequence shown here is derived from an EMBL/GenBank/DDBJ whole genome shotgun (WGS) entry which is preliminary data.</text>
</comment>
<evidence type="ECO:0000256" key="1">
    <source>
        <dbReference type="SAM" id="Phobius"/>
    </source>
</evidence>
<keyword evidence="1" id="KW-1133">Transmembrane helix</keyword>
<feature type="transmembrane region" description="Helical" evidence="1">
    <location>
        <begin position="51"/>
        <end position="74"/>
    </location>
</feature>
<feature type="transmembrane region" description="Helical" evidence="1">
    <location>
        <begin position="80"/>
        <end position="99"/>
    </location>
</feature>
<gene>
    <name evidence="2" type="ORF">QP451_01170</name>
</gene>
<dbReference type="Pfam" id="PF16931">
    <property type="entry name" value="Phage_holin_8"/>
    <property type="match status" value="1"/>
</dbReference>
<dbReference type="InterPro" id="IPR032637">
    <property type="entry name" value="Phage_holin-like"/>
</dbReference>
<proteinExistence type="predicted"/>
<keyword evidence="1" id="KW-0472">Membrane</keyword>
<dbReference type="AlphaFoldDB" id="A0AAW6XZX2"/>
<name>A0AAW6XZX2_NEISU</name>
<feature type="transmembrane region" description="Helical" evidence="1">
    <location>
        <begin position="12"/>
        <end position="39"/>
    </location>
</feature>
<dbReference type="RefSeq" id="WP_063075543.1">
    <property type="nucleotide sequence ID" value="NZ_JAIMJJ010000041.1"/>
</dbReference>
<keyword evidence="1" id="KW-0812">Transmembrane</keyword>
<dbReference type="EMBL" id="JASOPA010000001">
    <property type="protein sequence ID" value="MDK7241655.1"/>
    <property type="molecule type" value="Genomic_DNA"/>
</dbReference>